<dbReference type="Proteomes" id="UP000696485">
    <property type="component" value="Unassembled WGS sequence"/>
</dbReference>
<gene>
    <name evidence="1" type="ORF">BG006_005259</name>
</gene>
<protein>
    <recommendedName>
        <fullName evidence="3">CCHC-type domain-containing protein</fullName>
    </recommendedName>
</protein>
<feature type="non-terminal residue" evidence="1">
    <location>
        <position position="1"/>
    </location>
</feature>
<proteinExistence type="predicted"/>
<dbReference type="AlphaFoldDB" id="A0A9P5SBH7"/>
<evidence type="ECO:0000313" key="2">
    <source>
        <dbReference type="Proteomes" id="UP000696485"/>
    </source>
</evidence>
<keyword evidence="2" id="KW-1185">Reference proteome</keyword>
<name>A0A9P5SBH7_9FUNG</name>
<sequence>KHIAAVVFGFSGVRADLVHKAILDMETGGNYLDFEDDRALIHFSTLEKYNEFLERKVEVNDFVFQPQQTLYTTGKPLLIRAHHVANGSNTERQQYLQSIFDKAGVIRHIDFQVVQSGSSTMATPIVDFVLDITHPQPDQIWIPRLANIEGINCLFTWSNMGEICYQCGADDHVKSRCTQQENYTRAPAIPAP</sequence>
<evidence type="ECO:0008006" key="3">
    <source>
        <dbReference type="Google" id="ProtNLM"/>
    </source>
</evidence>
<evidence type="ECO:0000313" key="1">
    <source>
        <dbReference type="EMBL" id="KAF9308820.1"/>
    </source>
</evidence>
<feature type="non-terminal residue" evidence="1">
    <location>
        <position position="192"/>
    </location>
</feature>
<accession>A0A9P5SBH7</accession>
<dbReference type="EMBL" id="JAAAUY010002968">
    <property type="protein sequence ID" value="KAF9308820.1"/>
    <property type="molecule type" value="Genomic_DNA"/>
</dbReference>
<comment type="caution">
    <text evidence="1">The sequence shown here is derived from an EMBL/GenBank/DDBJ whole genome shotgun (WGS) entry which is preliminary data.</text>
</comment>
<reference evidence="1" key="1">
    <citation type="journal article" date="2020" name="Fungal Divers.">
        <title>Resolving the Mortierellaceae phylogeny through synthesis of multi-gene phylogenetics and phylogenomics.</title>
        <authorList>
            <person name="Vandepol N."/>
            <person name="Liber J."/>
            <person name="Desiro A."/>
            <person name="Na H."/>
            <person name="Kennedy M."/>
            <person name="Barry K."/>
            <person name="Grigoriev I.V."/>
            <person name="Miller A.N."/>
            <person name="O'Donnell K."/>
            <person name="Stajich J.E."/>
            <person name="Bonito G."/>
        </authorList>
    </citation>
    <scope>NUCLEOTIDE SEQUENCE</scope>
    <source>
        <strain evidence="1">NVP1</strain>
    </source>
</reference>
<organism evidence="1 2">
    <name type="scientific">Podila minutissima</name>
    <dbReference type="NCBI Taxonomy" id="64525"/>
    <lineage>
        <taxon>Eukaryota</taxon>
        <taxon>Fungi</taxon>
        <taxon>Fungi incertae sedis</taxon>
        <taxon>Mucoromycota</taxon>
        <taxon>Mortierellomycotina</taxon>
        <taxon>Mortierellomycetes</taxon>
        <taxon>Mortierellales</taxon>
        <taxon>Mortierellaceae</taxon>
        <taxon>Podila</taxon>
    </lineage>
</organism>